<dbReference type="Gene3D" id="3.20.20.30">
    <property type="entry name" value="Luciferase-like domain"/>
    <property type="match status" value="1"/>
</dbReference>
<dbReference type="Proteomes" id="UP000323454">
    <property type="component" value="Unassembled WGS sequence"/>
</dbReference>
<gene>
    <name evidence="6" type="ORF">F0L68_04370</name>
</gene>
<dbReference type="PANTHER" id="PTHR42847">
    <property type="entry name" value="ALKANESULFONATE MONOOXYGENASE"/>
    <property type="match status" value="1"/>
</dbReference>
<feature type="domain" description="Luciferase-like" evidence="5">
    <location>
        <begin position="28"/>
        <end position="333"/>
    </location>
</feature>
<dbReference type="AlphaFoldDB" id="A0A5B2XPE9"/>
<evidence type="ECO:0000256" key="2">
    <source>
        <dbReference type="ARBA" id="ARBA00022643"/>
    </source>
</evidence>
<dbReference type="InterPro" id="IPR011251">
    <property type="entry name" value="Luciferase-like_dom"/>
</dbReference>
<evidence type="ECO:0000259" key="5">
    <source>
        <dbReference type="Pfam" id="PF00296"/>
    </source>
</evidence>
<dbReference type="Pfam" id="PF00296">
    <property type="entry name" value="Bac_luciferase"/>
    <property type="match status" value="1"/>
</dbReference>
<reference evidence="6 7" key="1">
    <citation type="submission" date="2019-09" db="EMBL/GenBank/DDBJ databases">
        <title>Goodfellowia gen. nov., a new genus of the Pseudonocardineae related to Actinoalloteichus, containing Goodfellowia coeruleoviolacea gen. nov., comb. nov. gen. nov., comb. nov.</title>
        <authorList>
            <person name="Labeda D."/>
        </authorList>
    </citation>
    <scope>NUCLEOTIDE SEQUENCE [LARGE SCALE GENOMIC DNA]</scope>
    <source>
        <strain evidence="6 7">AN110305</strain>
    </source>
</reference>
<keyword evidence="2" id="KW-0288">FMN</keyword>
<comment type="caution">
    <text evidence="6">The sequence shown here is derived from an EMBL/GenBank/DDBJ whole genome shotgun (WGS) entry which is preliminary data.</text>
</comment>
<evidence type="ECO:0000313" key="6">
    <source>
        <dbReference type="EMBL" id="KAA2265798.1"/>
    </source>
</evidence>
<evidence type="ECO:0000313" key="7">
    <source>
        <dbReference type="Proteomes" id="UP000323454"/>
    </source>
</evidence>
<dbReference type="InterPro" id="IPR036661">
    <property type="entry name" value="Luciferase-like_sf"/>
</dbReference>
<protein>
    <submittedName>
        <fullName evidence="6">LLM class flavin-dependent oxidoreductase</fullName>
    </submittedName>
</protein>
<dbReference type="RefSeq" id="WP_149848083.1">
    <property type="nucleotide sequence ID" value="NZ_VUOB01000005.1"/>
</dbReference>
<dbReference type="GO" id="GO:0008726">
    <property type="term" value="F:alkanesulfonate monooxygenase activity"/>
    <property type="evidence" value="ECO:0007669"/>
    <property type="project" value="TreeGrafter"/>
</dbReference>
<dbReference type="GO" id="GO:0046306">
    <property type="term" value="P:alkanesulfonate catabolic process"/>
    <property type="evidence" value="ECO:0007669"/>
    <property type="project" value="TreeGrafter"/>
</dbReference>
<name>A0A5B2XPE9_9PSEU</name>
<dbReference type="EMBL" id="VUOB01000005">
    <property type="protein sequence ID" value="KAA2265798.1"/>
    <property type="molecule type" value="Genomic_DNA"/>
</dbReference>
<keyword evidence="1" id="KW-0285">Flavoprotein</keyword>
<evidence type="ECO:0000256" key="4">
    <source>
        <dbReference type="ARBA" id="ARBA00023033"/>
    </source>
</evidence>
<organism evidence="6 7">
    <name type="scientific">Solihabitans fulvus</name>
    <dbReference type="NCBI Taxonomy" id="1892852"/>
    <lineage>
        <taxon>Bacteria</taxon>
        <taxon>Bacillati</taxon>
        <taxon>Actinomycetota</taxon>
        <taxon>Actinomycetes</taxon>
        <taxon>Pseudonocardiales</taxon>
        <taxon>Pseudonocardiaceae</taxon>
        <taxon>Solihabitans</taxon>
    </lineage>
</organism>
<sequence>MSLQLYWFLPSHGDGRTISRKTGSGSAGTRAAQRDPDLNYLGQVCGAVEQAGFAGMLVPAGMFCEDPWLLTAALAQHSSRVAFMVALRPGLLSPTLAAQMAATAQRVTGGRLLLNVVTGGDQVELARYGEWLEHDQRYEQSAEFLAIARELWAGRQVTFSGAHFRVKDALLTRPPEVPPPVFVGGSSAAAWRVAAEHGDVYLAWGEPPPRLAELFAGVREVAGKQGRAPSCGTRFHVICRDTAEEAWAVAADLVADLSPDMVAAARRRILRSDSVGQRRMADLHGDRLDGLEIYPNVWAGYGLLRPGAGAALVGSHAEVADRIEEFHRIGVRHLILSGQPHLEEAYWFGEGVMPLLRDRGLLGGGDGAAAAPPDPRLAVPG</sequence>
<dbReference type="SUPFAM" id="SSF51679">
    <property type="entry name" value="Bacterial luciferase-like"/>
    <property type="match status" value="1"/>
</dbReference>
<proteinExistence type="predicted"/>
<dbReference type="OrthoDB" id="9814695at2"/>
<evidence type="ECO:0000256" key="3">
    <source>
        <dbReference type="ARBA" id="ARBA00023002"/>
    </source>
</evidence>
<keyword evidence="4" id="KW-0503">Monooxygenase</keyword>
<keyword evidence="7" id="KW-1185">Reference proteome</keyword>
<dbReference type="CDD" id="cd01094">
    <property type="entry name" value="Alkanesulfonate_monoxygenase"/>
    <property type="match status" value="1"/>
</dbReference>
<reference evidence="6 7" key="2">
    <citation type="submission" date="2019-09" db="EMBL/GenBank/DDBJ databases">
        <authorList>
            <person name="Jin C."/>
        </authorList>
    </citation>
    <scope>NUCLEOTIDE SEQUENCE [LARGE SCALE GENOMIC DNA]</scope>
    <source>
        <strain evidence="6 7">AN110305</strain>
    </source>
</reference>
<accession>A0A5B2XPE9</accession>
<dbReference type="InterPro" id="IPR050172">
    <property type="entry name" value="SsuD_RutA_monooxygenase"/>
</dbReference>
<dbReference type="PANTHER" id="PTHR42847:SF4">
    <property type="entry name" value="ALKANESULFONATE MONOOXYGENASE-RELATED"/>
    <property type="match status" value="1"/>
</dbReference>
<keyword evidence="3" id="KW-0560">Oxidoreductase</keyword>
<evidence type="ECO:0000256" key="1">
    <source>
        <dbReference type="ARBA" id="ARBA00022630"/>
    </source>
</evidence>